<dbReference type="EMBL" id="CAJOBA010000726">
    <property type="protein sequence ID" value="CAF3552385.1"/>
    <property type="molecule type" value="Genomic_DNA"/>
</dbReference>
<comment type="caution">
    <text evidence="2">The sequence shown here is derived from an EMBL/GenBank/DDBJ whole genome shotgun (WGS) entry which is preliminary data.</text>
</comment>
<accession>A0A8S2CYR4</accession>
<dbReference type="Gene3D" id="1.10.3680.10">
    <property type="entry name" value="TerB-like"/>
    <property type="match status" value="1"/>
</dbReference>
<dbReference type="InterPro" id="IPR029024">
    <property type="entry name" value="TerB-like"/>
</dbReference>
<dbReference type="Proteomes" id="UP000682733">
    <property type="component" value="Unassembled WGS sequence"/>
</dbReference>
<dbReference type="AlphaFoldDB" id="A0A8S2CYR4"/>
<evidence type="ECO:0000313" key="2">
    <source>
        <dbReference type="EMBL" id="CAF0771526.1"/>
    </source>
</evidence>
<organism evidence="2 4">
    <name type="scientific">Didymodactylos carnosus</name>
    <dbReference type="NCBI Taxonomy" id="1234261"/>
    <lineage>
        <taxon>Eukaryota</taxon>
        <taxon>Metazoa</taxon>
        <taxon>Spiralia</taxon>
        <taxon>Gnathifera</taxon>
        <taxon>Rotifera</taxon>
        <taxon>Eurotatoria</taxon>
        <taxon>Bdelloidea</taxon>
        <taxon>Philodinida</taxon>
        <taxon>Philodinidae</taxon>
        <taxon>Didymodactylos</taxon>
    </lineage>
</organism>
<gene>
    <name evidence="2" type="ORF">OVA965_LOCUS3110</name>
    <name evidence="3" type="ORF">TMI583_LOCUS3109</name>
</gene>
<feature type="domain" description="Co-chaperone DjlA N-terminal" evidence="1">
    <location>
        <begin position="41"/>
        <end position="150"/>
    </location>
</feature>
<dbReference type="EMBL" id="CAJNOK010000726">
    <property type="protein sequence ID" value="CAF0771526.1"/>
    <property type="molecule type" value="Genomic_DNA"/>
</dbReference>
<dbReference type="Pfam" id="PF05099">
    <property type="entry name" value="TerB"/>
    <property type="match status" value="1"/>
</dbReference>
<protein>
    <recommendedName>
        <fullName evidence="1">Co-chaperone DjlA N-terminal domain-containing protein</fullName>
    </recommendedName>
</protein>
<evidence type="ECO:0000313" key="4">
    <source>
        <dbReference type="Proteomes" id="UP000677228"/>
    </source>
</evidence>
<reference evidence="2" key="1">
    <citation type="submission" date="2021-02" db="EMBL/GenBank/DDBJ databases">
        <authorList>
            <person name="Nowell W R."/>
        </authorList>
    </citation>
    <scope>NUCLEOTIDE SEQUENCE</scope>
</reference>
<dbReference type="Proteomes" id="UP000677228">
    <property type="component" value="Unassembled WGS sequence"/>
</dbReference>
<name>A0A8S2CYR4_9BILA</name>
<evidence type="ECO:0000313" key="3">
    <source>
        <dbReference type="EMBL" id="CAF3552385.1"/>
    </source>
</evidence>
<dbReference type="SUPFAM" id="SSF158682">
    <property type="entry name" value="TerB-like"/>
    <property type="match status" value="1"/>
</dbReference>
<feature type="non-terminal residue" evidence="2">
    <location>
        <position position="1"/>
    </location>
</feature>
<dbReference type="InterPro" id="IPR007791">
    <property type="entry name" value="DjlA_N"/>
</dbReference>
<sequence length="180" mass="20367">KTNMSVTNDEHLKRITRWYYKDMWGGEYEPSTENFASLGKLLMHVAGADGELVDAERDWIIGYYSAMGAPPHIIESLKNYDPSSEDITAVLKQAAQKSKSKASIEKNTRRLLIFDGFRAASADKELHRKEKQAIYALAQKIGVDYDSVKAIEKLFKANLKWKQKGASVLTPDGIIPDFRR</sequence>
<proteinExistence type="predicted"/>
<evidence type="ECO:0000259" key="1">
    <source>
        <dbReference type="Pfam" id="PF05099"/>
    </source>
</evidence>